<protein>
    <submittedName>
        <fullName evidence="1">Uncharacterized protein</fullName>
    </submittedName>
</protein>
<evidence type="ECO:0000313" key="2">
    <source>
        <dbReference type="Proteomes" id="UP001056120"/>
    </source>
</evidence>
<dbReference type="Proteomes" id="UP001056120">
    <property type="component" value="Linkage Group LG18"/>
</dbReference>
<reference evidence="2" key="1">
    <citation type="journal article" date="2022" name="Mol. Ecol. Resour.">
        <title>The genomes of chicory, endive, great burdock and yacon provide insights into Asteraceae palaeo-polyploidization history and plant inulin production.</title>
        <authorList>
            <person name="Fan W."/>
            <person name="Wang S."/>
            <person name="Wang H."/>
            <person name="Wang A."/>
            <person name="Jiang F."/>
            <person name="Liu H."/>
            <person name="Zhao H."/>
            <person name="Xu D."/>
            <person name="Zhang Y."/>
        </authorList>
    </citation>
    <scope>NUCLEOTIDE SEQUENCE [LARGE SCALE GENOMIC DNA]</scope>
    <source>
        <strain evidence="2">cv. Yunnan</strain>
    </source>
</reference>
<proteinExistence type="predicted"/>
<evidence type="ECO:0000313" key="1">
    <source>
        <dbReference type="EMBL" id="KAI3754486.1"/>
    </source>
</evidence>
<keyword evidence="2" id="KW-1185">Reference proteome</keyword>
<comment type="caution">
    <text evidence="1">The sequence shown here is derived from an EMBL/GenBank/DDBJ whole genome shotgun (WGS) entry which is preliminary data.</text>
</comment>
<gene>
    <name evidence="1" type="ORF">L1987_54270</name>
</gene>
<organism evidence="1 2">
    <name type="scientific">Smallanthus sonchifolius</name>
    <dbReference type="NCBI Taxonomy" id="185202"/>
    <lineage>
        <taxon>Eukaryota</taxon>
        <taxon>Viridiplantae</taxon>
        <taxon>Streptophyta</taxon>
        <taxon>Embryophyta</taxon>
        <taxon>Tracheophyta</taxon>
        <taxon>Spermatophyta</taxon>
        <taxon>Magnoliopsida</taxon>
        <taxon>eudicotyledons</taxon>
        <taxon>Gunneridae</taxon>
        <taxon>Pentapetalae</taxon>
        <taxon>asterids</taxon>
        <taxon>campanulids</taxon>
        <taxon>Asterales</taxon>
        <taxon>Asteraceae</taxon>
        <taxon>Asteroideae</taxon>
        <taxon>Heliantheae alliance</taxon>
        <taxon>Millerieae</taxon>
        <taxon>Smallanthus</taxon>
    </lineage>
</organism>
<dbReference type="EMBL" id="CM042035">
    <property type="protein sequence ID" value="KAI3754486.1"/>
    <property type="molecule type" value="Genomic_DNA"/>
</dbReference>
<name>A0ACB9E6S6_9ASTR</name>
<sequence length="263" mass="30875">MEVKVEEPEFDLSSASERRAARERGKGMESNVEVVVLNEEEIGSGDELNAILEEIDNFGVNDLYPEILATEDLQDEKVRYFTEEGDEIQTLSYDDKTEYDAERKLFIIRRYRGGVQHFKNMADFQTLIFYDLRDLAKLPLQNPGNVMMASYFEHYLHIQVNNDYKGLKHRKTKKKISKTMFIPKTKKPNVFLRWYYNPNIGSAMIECEGKEDMVIFEPTELLKFQPEDLEVLFKNHIQAYCDDDEEDAKAYQRVVTLHVKPYI</sequence>
<reference evidence="1 2" key="2">
    <citation type="journal article" date="2022" name="Mol. Ecol. Resour.">
        <title>The genomes of chicory, endive, great burdock and yacon provide insights into Asteraceae paleo-polyploidization history and plant inulin production.</title>
        <authorList>
            <person name="Fan W."/>
            <person name="Wang S."/>
            <person name="Wang H."/>
            <person name="Wang A."/>
            <person name="Jiang F."/>
            <person name="Liu H."/>
            <person name="Zhao H."/>
            <person name="Xu D."/>
            <person name="Zhang Y."/>
        </authorList>
    </citation>
    <scope>NUCLEOTIDE SEQUENCE [LARGE SCALE GENOMIC DNA]</scope>
    <source>
        <strain evidence="2">cv. Yunnan</strain>
        <tissue evidence="1">Leaves</tissue>
    </source>
</reference>
<accession>A0ACB9E6S6</accession>